<keyword evidence="2" id="KW-1185">Reference proteome</keyword>
<organism evidence="1 2">
    <name type="scientific">Schistosoma margrebowiei</name>
    <dbReference type="NCBI Taxonomy" id="48269"/>
    <lineage>
        <taxon>Eukaryota</taxon>
        <taxon>Metazoa</taxon>
        <taxon>Spiralia</taxon>
        <taxon>Lophotrochozoa</taxon>
        <taxon>Platyhelminthes</taxon>
        <taxon>Trematoda</taxon>
        <taxon>Digenea</taxon>
        <taxon>Strigeidida</taxon>
        <taxon>Schistosomatoidea</taxon>
        <taxon>Schistosomatidae</taxon>
        <taxon>Schistosoma</taxon>
    </lineage>
</organism>
<sequence length="43" mass="5405">MLNSYLFFLGKFWEYPSLERLELNISRLTELLPNYMYYSHFHK</sequence>
<dbReference type="AlphaFoldDB" id="A0A3P8C0N2"/>
<evidence type="ECO:0000313" key="2">
    <source>
        <dbReference type="Proteomes" id="UP000277204"/>
    </source>
</evidence>
<evidence type="ECO:0000313" key="1">
    <source>
        <dbReference type="EMBL" id="VDO82018.1"/>
    </source>
</evidence>
<reference evidence="1 2" key="1">
    <citation type="submission" date="2018-11" db="EMBL/GenBank/DDBJ databases">
        <authorList>
            <consortium name="Pathogen Informatics"/>
        </authorList>
    </citation>
    <scope>NUCLEOTIDE SEQUENCE [LARGE SCALE GENOMIC DNA]</scope>
    <source>
        <strain evidence="1 2">Zambia</strain>
    </source>
</reference>
<dbReference type="EMBL" id="UZAI01003746">
    <property type="protein sequence ID" value="VDO82018.1"/>
    <property type="molecule type" value="Genomic_DNA"/>
</dbReference>
<protein>
    <submittedName>
        <fullName evidence="1">Uncharacterized protein</fullName>
    </submittedName>
</protein>
<accession>A0A3P8C0N2</accession>
<name>A0A3P8C0N2_9TREM</name>
<gene>
    <name evidence="1" type="ORF">SMRZ_LOCUS8548</name>
</gene>
<proteinExistence type="predicted"/>
<dbReference type="Proteomes" id="UP000277204">
    <property type="component" value="Unassembled WGS sequence"/>
</dbReference>